<organism evidence="1 2">
    <name type="scientific">Stylosanthes scabra</name>
    <dbReference type="NCBI Taxonomy" id="79078"/>
    <lineage>
        <taxon>Eukaryota</taxon>
        <taxon>Viridiplantae</taxon>
        <taxon>Streptophyta</taxon>
        <taxon>Embryophyta</taxon>
        <taxon>Tracheophyta</taxon>
        <taxon>Spermatophyta</taxon>
        <taxon>Magnoliopsida</taxon>
        <taxon>eudicotyledons</taxon>
        <taxon>Gunneridae</taxon>
        <taxon>Pentapetalae</taxon>
        <taxon>rosids</taxon>
        <taxon>fabids</taxon>
        <taxon>Fabales</taxon>
        <taxon>Fabaceae</taxon>
        <taxon>Papilionoideae</taxon>
        <taxon>50 kb inversion clade</taxon>
        <taxon>dalbergioids sensu lato</taxon>
        <taxon>Dalbergieae</taxon>
        <taxon>Pterocarpus clade</taxon>
        <taxon>Stylosanthes</taxon>
    </lineage>
</organism>
<dbReference type="Pfam" id="PF03004">
    <property type="entry name" value="Transposase_24"/>
    <property type="match status" value="1"/>
</dbReference>
<proteinExistence type="predicted"/>
<dbReference type="InterPro" id="IPR004252">
    <property type="entry name" value="Probable_transposase_24"/>
</dbReference>
<sequence>GITTATSEVLSVFGIAGLKEDEQGQPRLQHRRITPHWGELFTRTHTKKNDQEEWVDQRAEDTSQLFEKELKWLEEECAALIVVPPISHDEVWAKVAGGCKRGLVYGRCKVPQCSKPTLHNVENVTSTSDEADVLEQVTLLNQELT</sequence>
<dbReference type="EMBL" id="JASCZI010121675">
    <property type="protein sequence ID" value="MED6162604.1"/>
    <property type="molecule type" value="Genomic_DNA"/>
</dbReference>
<evidence type="ECO:0000313" key="1">
    <source>
        <dbReference type="EMBL" id="MED6162604.1"/>
    </source>
</evidence>
<evidence type="ECO:0000313" key="2">
    <source>
        <dbReference type="Proteomes" id="UP001341840"/>
    </source>
</evidence>
<dbReference type="Proteomes" id="UP001341840">
    <property type="component" value="Unassembled WGS sequence"/>
</dbReference>
<protein>
    <submittedName>
        <fullName evidence="1">Uncharacterized protein</fullName>
    </submittedName>
</protein>
<comment type="caution">
    <text evidence="1">The sequence shown here is derived from an EMBL/GenBank/DDBJ whole genome shotgun (WGS) entry which is preliminary data.</text>
</comment>
<gene>
    <name evidence="1" type="ORF">PIB30_072092</name>
</gene>
<keyword evidence="2" id="KW-1185">Reference proteome</keyword>
<feature type="non-terminal residue" evidence="1">
    <location>
        <position position="1"/>
    </location>
</feature>
<reference evidence="1 2" key="1">
    <citation type="journal article" date="2023" name="Plants (Basel)">
        <title>Bridging the Gap: Combining Genomics and Transcriptomics Approaches to Understand Stylosanthes scabra, an Orphan Legume from the Brazilian Caatinga.</title>
        <authorList>
            <person name="Ferreira-Neto J.R.C."/>
            <person name="da Silva M.D."/>
            <person name="Binneck E."/>
            <person name="de Melo N.F."/>
            <person name="da Silva R.H."/>
            <person name="de Melo A.L.T.M."/>
            <person name="Pandolfi V."/>
            <person name="Bustamante F.O."/>
            <person name="Brasileiro-Vidal A.C."/>
            <person name="Benko-Iseppon A.M."/>
        </authorList>
    </citation>
    <scope>NUCLEOTIDE SEQUENCE [LARGE SCALE GENOMIC DNA]</scope>
    <source>
        <tissue evidence="1">Leaves</tissue>
    </source>
</reference>
<accession>A0ABU6UND1</accession>
<name>A0ABU6UND1_9FABA</name>